<comment type="caution">
    <text evidence="2">The sequence shown here is derived from an EMBL/GenBank/DDBJ whole genome shotgun (WGS) entry which is preliminary data.</text>
</comment>
<evidence type="ECO:0000313" key="3">
    <source>
        <dbReference type="Proteomes" id="UP001175261"/>
    </source>
</evidence>
<feature type="compositionally biased region" description="Polar residues" evidence="1">
    <location>
        <begin position="158"/>
        <end position="169"/>
    </location>
</feature>
<gene>
    <name evidence="2" type="ORF">NLU13_8815</name>
</gene>
<organism evidence="2 3">
    <name type="scientific">Sarocladium strictum</name>
    <name type="common">Black bundle disease fungus</name>
    <name type="synonym">Acremonium strictum</name>
    <dbReference type="NCBI Taxonomy" id="5046"/>
    <lineage>
        <taxon>Eukaryota</taxon>
        <taxon>Fungi</taxon>
        <taxon>Dikarya</taxon>
        <taxon>Ascomycota</taxon>
        <taxon>Pezizomycotina</taxon>
        <taxon>Sordariomycetes</taxon>
        <taxon>Hypocreomycetidae</taxon>
        <taxon>Hypocreales</taxon>
        <taxon>Sarocladiaceae</taxon>
        <taxon>Sarocladium</taxon>
    </lineage>
</organism>
<feature type="compositionally biased region" description="Polar residues" evidence="1">
    <location>
        <begin position="187"/>
        <end position="199"/>
    </location>
</feature>
<feature type="region of interest" description="Disordered" evidence="1">
    <location>
        <begin position="149"/>
        <end position="203"/>
    </location>
</feature>
<proteinExistence type="predicted"/>
<name>A0AA39GAC2_SARSR</name>
<feature type="compositionally biased region" description="Basic residues" evidence="1">
    <location>
        <begin position="530"/>
        <end position="542"/>
    </location>
</feature>
<dbReference type="EMBL" id="JAPDFR010000009">
    <property type="protein sequence ID" value="KAK0382899.1"/>
    <property type="molecule type" value="Genomic_DNA"/>
</dbReference>
<keyword evidence="3" id="KW-1185">Reference proteome</keyword>
<evidence type="ECO:0000313" key="2">
    <source>
        <dbReference type="EMBL" id="KAK0382899.1"/>
    </source>
</evidence>
<evidence type="ECO:0000256" key="1">
    <source>
        <dbReference type="SAM" id="MobiDB-lite"/>
    </source>
</evidence>
<reference evidence="2" key="1">
    <citation type="submission" date="2022-10" db="EMBL/GenBank/DDBJ databases">
        <title>Determination and structural analysis of whole genome sequence of Sarocladium strictum F4-1.</title>
        <authorList>
            <person name="Hu L."/>
            <person name="Jiang Y."/>
        </authorList>
    </citation>
    <scope>NUCLEOTIDE SEQUENCE</scope>
    <source>
        <strain evidence="2">F4-1</strain>
    </source>
</reference>
<sequence>MDSQYRLVFYFVKYNPGFVSPEATWQHSTLNIVLDDVRVFGERSHTSTNVVDYYRVVHVTLILIRSYIGVVVKLISSIIFSHHLDIQCGVTQHRSCQGPCLSWIRNHNENCNEVSTLLRYTQCPHDVVSGCAWADVARVASRQVVMWPSSDTHRRISTPHQTNKHTLPSQDAPKSPASSGGTGTALHRTTAQHHTTQGDPPSFQPVLLPQRLGVPLSPNQASVAPTRIREPAKADGKNTAALSSINPYRQNEMRLINCRWLKRPSSSYHTGALPSLPAVPEVPDGNTTALHTTPRLTCDTPFRVNLRLRSHARIPKMAWNRYLILSRVLPQQPRTQDIHHVERYSRALICLRSSSLTTLPVNMTEPLSKVDSAVQGLDSPVESKKEFAKRRQSSAAAPGVSKIQDLEASKTPVKLPITTQQTGWMVNQSPVPDHVEDPAILDEHLTEPPVKRIDLWFELGDATVSASNFKGVTIKDALKAIHKRYKTKSEDELGDAKYLKGFIWEEEHWTRLQVVLSPQKTIAAGDGSGKKKGKKVKKTEEE</sequence>
<dbReference type="AlphaFoldDB" id="A0AA39GAC2"/>
<accession>A0AA39GAC2</accession>
<dbReference type="Proteomes" id="UP001175261">
    <property type="component" value="Unassembled WGS sequence"/>
</dbReference>
<protein>
    <submittedName>
        <fullName evidence="2">Uncharacterized protein</fullName>
    </submittedName>
</protein>
<feature type="region of interest" description="Disordered" evidence="1">
    <location>
        <begin position="522"/>
        <end position="542"/>
    </location>
</feature>